<evidence type="ECO:0000256" key="4">
    <source>
        <dbReference type="ARBA" id="ARBA00022692"/>
    </source>
</evidence>
<keyword evidence="10" id="KW-1185">Reference proteome</keyword>
<gene>
    <name evidence="9" type="ORF">VSH64_30865</name>
</gene>
<comment type="similarity">
    <text evidence="2 7">Belongs to the DedA family.</text>
</comment>
<dbReference type="InterPro" id="IPR032816">
    <property type="entry name" value="VTT_dom"/>
</dbReference>
<evidence type="ECO:0000256" key="5">
    <source>
        <dbReference type="ARBA" id="ARBA00022989"/>
    </source>
</evidence>
<dbReference type="RefSeq" id="WP_326566263.1">
    <property type="nucleotide sequence ID" value="NZ_CP142149.1"/>
</dbReference>
<evidence type="ECO:0000256" key="7">
    <source>
        <dbReference type="RuleBase" id="RU367016"/>
    </source>
</evidence>
<dbReference type="Pfam" id="PF09335">
    <property type="entry name" value="VTT_dom"/>
    <property type="match status" value="1"/>
</dbReference>
<evidence type="ECO:0000259" key="8">
    <source>
        <dbReference type="Pfam" id="PF09335"/>
    </source>
</evidence>
<evidence type="ECO:0000313" key="10">
    <source>
        <dbReference type="Proteomes" id="UP001330812"/>
    </source>
</evidence>
<evidence type="ECO:0000313" key="9">
    <source>
        <dbReference type="EMBL" id="WSE27252.1"/>
    </source>
</evidence>
<accession>A0ABZ1HYM4</accession>
<feature type="transmembrane region" description="Helical" evidence="7">
    <location>
        <begin position="54"/>
        <end position="76"/>
    </location>
</feature>
<keyword evidence="6 7" id="KW-0472">Membrane</keyword>
<proteinExistence type="inferred from homology"/>
<comment type="caution">
    <text evidence="7">Lacks conserved residue(s) required for the propagation of feature annotation.</text>
</comment>
<protein>
    <submittedName>
        <fullName evidence="9">DedA family protein</fullName>
    </submittedName>
</protein>
<evidence type="ECO:0000256" key="3">
    <source>
        <dbReference type="ARBA" id="ARBA00022475"/>
    </source>
</evidence>
<evidence type="ECO:0000256" key="2">
    <source>
        <dbReference type="ARBA" id="ARBA00010792"/>
    </source>
</evidence>
<name>A0ABZ1HYM4_9PSEU</name>
<dbReference type="Proteomes" id="UP001330812">
    <property type="component" value="Chromosome"/>
</dbReference>
<organism evidence="9 10">
    <name type="scientific">Amycolatopsis rhabdoformis</name>
    <dbReference type="NCBI Taxonomy" id="1448059"/>
    <lineage>
        <taxon>Bacteria</taxon>
        <taxon>Bacillati</taxon>
        <taxon>Actinomycetota</taxon>
        <taxon>Actinomycetes</taxon>
        <taxon>Pseudonocardiales</taxon>
        <taxon>Pseudonocardiaceae</taxon>
        <taxon>Amycolatopsis</taxon>
    </lineage>
</organism>
<reference evidence="9 10" key="1">
    <citation type="journal article" date="2015" name="Int. J. Syst. Evol. Microbiol.">
        <title>Amycolatopsis rhabdoformis sp. nov., an actinomycete isolated from a tropical forest soil.</title>
        <authorList>
            <person name="Souza W.R."/>
            <person name="Silva R.E."/>
            <person name="Goodfellow M."/>
            <person name="Busarakam K."/>
            <person name="Figueiro F.S."/>
            <person name="Ferreira D."/>
            <person name="Rodrigues-Filho E."/>
            <person name="Moraes L.A.B."/>
            <person name="Zucchi T.D."/>
        </authorList>
    </citation>
    <scope>NUCLEOTIDE SEQUENCE [LARGE SCALE GENOMIC DNA]</scope>
    <source>
        <strain evidence="9 10">NCIMB 14900</strain>
    </source>
</reference>
<dbReference type="PANTHER" id="PTHR30353:SF15">
    <property type="entry name" value="INNER MEMBRANE PROTEIN YABI"/>
    <property type="match status" value="1"/>
</dbReference>
<evidence type="ECO:0000256" key="1">
    <source>
        <dbReference type="ARBA" id="ARBA00004651"/>
    </source>
</evidence>
<feature type="domain" description="VTT" evidence="8">
    <location>
        <begin position="37"/>
        <end position="160"/>
    </location>
</feature>
<dbReference type="InterPro" id="IPR032818">
    <property type="entry name" value="DedA-like"/>
</dbReference>
<feature type="transmembrane region" description="Helical" evidence="7">
    <location>
        <begin position="12"/>
        <end position="34"/>
    </location>
</feature>
<keyword evidence="5 7" id="KW-1133">Transmembrane helix</keyword>
<comment type="subcellular location">
    <subcellularLocation>
        <location evidence="1 7">Cell membrane</location>
        <topology evidence="1 7">Multi-pass membrane protein</topology>
    </subcellularLocation>
</comment>
<sequence length="169" mass="17697">MNSLLQPLLDAPAVVVYVVCGLIVAAETALLPGIVLPTLSTLLMMGFLVQRGTLTLWVALTVCVCAAVLGDQVAYWEGRVLGPRLRTSRLGRRIGAARWDRAEAVVARYGVPAVVAGRCLAGVRTLVPRIAGSGGLSYRRFVVSSVCAAVVWAGVELLGGQVAGWVTLG</sequence>
<keyword evidence="3 7" id="KW-1003">Cell membrane</keyword>
<keyword evidence="4 7" id="KW-0812">Transmembrane</keyword>
<dbReference type="EMBL" id="CP142149">
    <property type="protein sequence ID" value="WSE27252.1"/>
    <property type="molecule type" value="Genomic_DNA"/>
</dbReference>
<dbReference type="PANTHER" id="PTHR30353">
    <property type="entry name" value="INNER MEMBRANE PROTEIN DEDA-RELATED"/>
    <property type="match status" value="1"/>
</dbReference>
<evidence type="ECO:0000256" key="6">
    <source>
        <dbReference type="ARBA" id="ARBA00023136"/>
    </source>
</evidence>